<evidence type="ECO:0000313" key="2">
    <source>
        <dbReference type="Proteomes" id="UP001139308"/>
    </source>
</evidence>
<name>A0A9X1RLW2_9BURK</name>
<reference evidence="1" key="1">
    <citation type="submission" date="2022-01" db="EMBL/GenBank/DDBJ databases">
        <title>Genome sequence and assembly of Parabukholderia sp. RG36.</title>
        <authorList>
            <person name="Chhetri G."/>
        </authorList>
    </citation>
    <scope>NUCLEOTIDE SEQUENCE</scope>
    <source>
        <strain evidence="1">RG36</strain>
    </source>
</reference>
<protein>
    <submittedName>
        <fullName evidence="1">Uncharacterized protein</fullName>
    </submittedName>
</protein>
<dbReference type="Proteomes" id="UP001139308">
    <property type="component" value="Unassembled WGS sequence"/>
</dbReference>
<sequence>MKRDLLTPDVDTNLRRWAHDDLAHDLAAHLRGMTDRRVWVDMQLGPVGSTRPDVYTIPCSFTRFTPLAYECKVSVSDFRADVTKGKYTDYLAYASGVIFACPSGLLRKEDIPAGAGLMTRGGDGWRTVKAPTLSKCPDLPRAFWLKLLMDGERRDHEREAHMLQAARRDLNEWRAAARIREQYGEVVAAAVQQHRDQTTGRLERLRANLELEIARTEGDLKRERDRRRAELQSADKLATEALCKLALAVGAAPDCEDVYEMRAQLDKLITLAQQDSTVKELMNIVRNISWGVKQFNEIEKALAPKDQREGA</sequence>
<comment type="caution">
    <text evidence="1">The sequence shown here is derived from an EMBL/GenBank/DDBJ whole genome shotgun (WGS) entry which is preliminary data.</text>
</comment>
<dbReference type="RefSeq" id="WP_238462003.1">
    <property type="nucleotide sequence ID" value="NZ_JAKLJA010000001.1"/>
</dbReference>
<dbReference type="EMBL" id="JAKLJA010000001">
    <property type="protein sequence ID" value="MCG5072252.1"/>
    <property type="molecule type" value="Genomic_DNA"/>
</dbReference>
<keyword evidence="2" id="KW-1185">Reference proteome</keyword>
<gene>
    <name evidence="1" type="ORF">L5014_02555</name>
</gene>
<accession>A0A9X1RLW2</accession>
<organism evidence="1 2">
    <name type="scientific">Paraburkholderia tagetis</name>
    <dbReference type="NCBI Taxonomy" id="2913261"/>
    <lineage>
        <taxon>Bacteria</taxon>
        <taxon>Pseudomonadati</taxon>
        <taxon>Pseudomonadota</taxon>
        <taxon>Betaproteobacteria</taxon>
        <taxon>Burkholderiales</taxon>
        <taxon>Burkholderiaceae</taxon>
        <taxon>Paraburkholderia</taxon>
    </lineage>
</organism>
<dbReference type="AlphaFoldDB" id="A0A9X1RLW2"/>
<evidence type="ECO:0000313" key="1">
    <source>
        <dbReference type="EMBL" id="MCG5072252.1"/>
    </source>
</evidence>
<proteinExistence type="predicted"/>